<proteinExistence type="predicted"/>
<comment type="caution">
    <text evidence="1">The sequence shown here is derived from an EMBL/GenBank/DDBJ whole genome shotgun (WGS) entry which is preliminary data.</text>
</comment>
<evidence type="ECO:0000313" key="2">
    <source>
        <dbReference type="Proteomes" id="UP001596060"/>
    </source>
</evidence>
<dbReference type="EMBL" id="JBHSLU010000061">
    <property type="protein sequence ID" value="MFC5507050.1"/>
    <property type="molecule type" value="Genomic_DNA"/>
</dbReference>
<organism evidence="1 2">
    <name type="scientific">Bosea massiliensis</name>
    <dbReference type="NCBI Taxonomy" id="151419"/>
    <lineage>
        <taxon>Bacteria</taxon>
        <taxon>Pseudomonadati</taxon>
        <taxon>Pseudomonadota</taxon>
        <taxon>Alphaproteobacteria</taxon>
        <taxon>Hyphomicrobiales</taxon>
        <taxon>Boseaceae</taxon>
        <taxon>Bosea</taxon>
    </lineage>
</organism>
<gene>
    <name evidence="1" type="ORF">ACFPN9_17575</name>
</gene>
<dbReference type="Proteomes" id="UP001596060">
    <property type="component" value="Unassembled WGS sequence"/>
</dbReference>
<name>A0ABW0P2X0_9HYPH</name>
<dbReference type="RefSeq" id="WP_068072117.1">
    <property type="nucleotide sequence ID" value="NZ_JBHSLU010000061.1"/>
</dbReference>
<protein>
    <submittedName>
        <fullName evidence="1">Uncharacterized protein</fullName>
    </submittedName>
</protein>
<sequence length="92" mass="10558">MIKELWEEDYKANNGKTYRLVIYTDSRTPELTIVEAFDGKQPAVLELAPGIRQREAHSVADDVGESFARVFNISAFLHLIDDLKERLDRYGT</sequence>
<evidence type="ECO:0000313" key="1">
    <source>
        <dbReference type="EMBL" id="MFC5507050.1"/>
    </source>
</evidence>
<keyword evidence="2" id="KW-1185">Reference proteome</keyword>
<reference evidence="2" key="1">
    <citation type="journal article" date="2019" name="Int. J. Syst. Evol. Microbiol.">
        <title>The Global Catalogue of Microorganisms (GCM) 10K type strain sequencing project: providing services to taxonomists for standard genome sequencing and annotation.</title>
        <authorList>
            <consortium name="The Broad Institute Genomics Platform"/>
            <consortium name="The Broad Institute Genome Sequencing Center for Infectious Disease"/>
            <person name="Wu L."/>
            <person name="Ma J."/>
        </authorList>
    </citation>
    <scope>NUCLEOTIDE SEQUENCE [LARGE SCALE GENOMIC DNA]</scope>
    <source>
        <strain evidence="2">CCUG 43117</strain>
    </source>
</reference>
<accession>A0ABW0P2X0</accession>